<dbReference type="AlphaFoldDB" id="A0A392QN14"/>
<protein>
    <submittedName>
        <fullName evidence="1">Uncharacterized protein</fullName>
    </submittedName>
</protein>
<dbReference type="EMBL" id="LXQA010149354">
    <property type="protein sequence ID" value="MCI25781.1"/>
    <property type="molecule type" value="Genomic_DNA"/>
</dbReference>
<reference evidence="1 2" key="1">
    <citation type="journal article" date="2018" name="Front. Plant Sci.">
        <title>Red Clover (Trifolium pratense) and Zigzag Clover (T. medium) - A Picture of Genomic Similarities and Differences.</title>
        <authorList>
            <person name="Dluhosova J."/>
            <person name="Istvanek J."/>
            <person name="Nedelnik J."/>
            <person name="Repkova J."/>
        </authorList>
    </citation>
    <scope>NUCLEOTIDE SEQUENCE [LARGE SCALE GENOMIC DNA]</scope>
    <source>
        <strain evidence="2">cv. 10/8</strain>
        <tissue evidence="1">Leaf</tissue>
    </source>
</reference>
<comment type="caution">
    <text evidence="1">The sequence shown here is derived from an EMBL/GenBank/DDBJ whole genome shotgun (WGS) entry which is preliminary data.</text>
</comment>
<evidence type="ECO:0000313" key="1">
    <source>
        <dbReference type="EMBL" id="MCI25781.1"/>
    </source>
</evidence>
<organism evidence="1 2">
    <name type="scientific">Trifolium medium</name>
    <dbReference type="NCBI Taxonomy" id="97028"/>
    <lineage>
        <taxon>Eukaryota</taxon>
        <taxon>Viridiplantae</taxon>
        <taxon>Streptophyta</taxon>
        <taxon>Embryophyta</taxon>
        <taxon>Tracheophyta</taxon>
        <taxon>Spermatophyta</taxon>
        <taxon>Magnoliopsida</taxon>
        <taxon>eudicotyledons</taxon>
        <taxon>Gunneridae</taxon>
        <taxon>Pentapetalae</taxon>
        <taxon>rosids</taxon>
        <taxon>fabids</taxon>
        <taxon>Fabales</taxon>
        <taxon>Fabaceae</taxon>
        <taxon>Papilionoideae</taxon>
        <taxon>50 kb inversion clade</taxon>
        <taxon>NPAAA clade</taxon>
        <taxon>Hologalegina</taxon>
        <taxon>IRL clade</taxon>
        <taxon>Trifolieae</taxon>
        <taxon>Trifolium</taxon>
    </lineage>
</organism>
<proteinExistence type="predicted"/>
<keyword evidence="2" id="KW-1185">Reference proteome</keyword>
<name>A0A392QN14_9FABA</name>
<sequence length="65" mass="7089">STVVPPTAAATSLMKRAALQNLGVVQRETAVIEAVRRTRGVVLCKQCDGTENKGKEILQRRNLEI</sequence>
<accession>A0A392QN14</accession>
<dbReference type="Proteomes" id="UP000265520">
    <property type="component" value="Unassembled WGS sequence"/>
</dbReference>
<evidence type="ECO:0000313" key="2">
    <source>
        <dbReference type="Proteomes" id="UP000265520"/>
    </source>
</evidence>
<feature type="non-terminal residue" evidence="1">
    <location>
        <position position="1"/>
    </location>
</feature>